<dbReference type="Pfam" id="PF22674">
    <property type="entry name" value="C2185-like_N"/>
    <property type="match status" value="1"/>
</dbReference>
<dbReference type="InterPro" id="IPR054601">
    <property type="entry name" value="C2185-like_N"/>
</dbReference>
<dbReference type="STRING" id="1121302.SAMN02745163_00214"/>
<keyword evidence="3" id="KW-1185">Reference proteome</keyword>
<sequence length="367" mass="43493">MISILVFGTGRSKDFFCSGLKENINILAYVDNDRAKWGEIVDGKIVINPKEIDKYDYDYIVIASQYNEIILNQLIDMGVKEKTIFQFFKFMDCNRNYIKVNLEELVKENLLEYEAIITGISYMFSAINNDTLRVKPIKLAFPSQDLFYDFKLAEYILKNEEYNLKNIKYALIGLSYYSFQYDMSLSSLANRTIMYYEAIGEKHNFNDIKSIYRQLENQKILANELLNKNNNGRFLFSYNPNEVLDLKKNPEELGEKQANLDCKKNFPKTVEENRQILIEYFNLLNKHNIKPIIIVCPALKYYTKHFSKRIEDEFHSIIKEVSKEYDFQYIDYFRSELFNDEDFQDVSHLNPKGAEKFTKILNEVIEW</sequence>
<gene>
    <name evidence="2" type="ORF">SAMN02745163_00214</name>
</gene>
<dbReference type="SUPFAM" id="SSF52266">
    <property type="entry name" value="SGNH hydrolase"/>
    <property type="match status" value="1"/>
</dbReference>
<dbReference type="Proteomes" id="UP000184310">
    <property type="component" value="Unassembled WGS sequence"/>
</dbReference>
<dbReference type="EMBL" id="FQZB01000003">
    <property type="protein sequence ID" value="SHI41690.1"/>
    <property type="molecule type" value="Genomic_DNA"/>
</dbReference>
<dbReference type="OrthoDB" id="1886856at2"/>
<name>A0A1M6AYZ5_9CLOT</name>
<feature type="domain" description="C2185-like N-terminal" evidence="1">
    <location>
        <begin position="21"/>
        <end position="84"/>
    </location>
</feature>
<dbReference type="Gene3D" id="3.40.50.720">
    <property type="entry name" value="NAD(P)-binding Rossmann-like Domain"/>
    <property type="match status" value="1"/>
</dbReference>
<evidence type="ECO:0000313" key="3">
    <source>
        <dbReference type="Proteomes" id="UP000184310"/>
    </source>
</evidence>
<protein>
    <submittedName>
        <fullName evidence="2">DltD C-terminal region</fullName>
    </submittedName>
</protein>
<evidence type="ECO:0000259" key="1">
    <source>
        <dbReference type="Pfam" id="PF22674"/>
    </source>
</evidence>
<dbReference type="RefSeq" id="WP_072984414.1">
    <property type="nucleotide sequence ID" value="NZ_FQZB01000003.1"/>
</dbReference>
<accession>A0A1M6AYZ5</accession>
<dbReference type="Gene3D" id="3.40.50.1110">
    <property type="entry name" value="SGNH hydrolase"/>
    <property type="match status" value="1"/>
</dbReference>
<proteinExistence type="predicted"/>
<evidence type="ECO:0000313" key="2">
    <source>
        <dbReference type="EMBL" id="SHI41690.1"/>
    </source>
</evidence>
<reference evidence="2 3" key="1">
    <citation type="submission" date="2016-11" db="EMBL/GenBank/DDBJ databases">
        <authorList>
            <person name="Jaros S."/>
            <person name="Januszkiewicz K."/>
            <person name="Wedrychowicz H."/>
        </authorList>
    </citation>
    <scope>NUCLEOTIDE SEQUENCE [LARGE SCALE GENOMIC DNA]</scope>
    <source>
        <strain evidence="2 3">DSM 21758</strain>
    </source>
</reference>
<organism evidence="2 3">
    <name type="scientific">Clostridium cavendishii DSM 21758</name>
    <dbReference type="NCBI Taxonomy" id="1121302"/>
    <lineage>
        <taxon>Bacteria</taxon>
        <taxon>Bacillati</taxon>
        <taxon>Bacillota</taxon>
        <taxon>Clostridia</taxon>
        <taxon>Eubacteriales</taxon>
        <taxon>Clostridiaceae</taxon>
        <taxon>Clostridium</taxon>
    </lineage>
</organism>
<dbReference type="AlphaFoldDB" id="A0A1M6AYZ5"/>
<dbReference type="InterPro" id="IPR036514">
    <property type="entry name" value="SGNH_hydro_sf"/>
</dbReference>